<accession>V4HCL1</accession>
<organism evidence="2 3">
    <name type="scientific">Candidatus Halobonum tyrrellensis G22</name>
    <dbReference type="NCBI Taxonomy" id="1324957"/>
    <lineage>
        <taxon>Archaea</taxon>
        <taxon>Methanobacteriati</taxon>
        <taxon>Methanobacteriota</taxon>
        <taxon>Stenosarchaea group</taxon>
        <taxon>Halobacteria</taxon>
        <taxon>Halobacteriales</taxon>
        <taxon>Haloferacaceae</taxon>
        <taxon>Candidatus Halobonum</taxon>
    </lineage>
</organism>
<dbReference type="AlphaFoldDB" id="V4HCL1"/>
<evidence type="ECO:0000259" key="1">
    <source>
        <dbReference type="Pfam" id="PF13460"/>
    </source>
</evidence>
<dbReference type="GO" id="GO:0044877">
    <property type="term" value="F:protein-containing complex binding"/>
    <property type="evidence" value="ECO:0007669"/>
    <property type="project" value="TreeGrafter"/>
</dbReference>
<dbReference type="Gene3D" id="3.40.50.720">
    <property type="entry name" value="NAD(P)-binding Rossmann-like Domain"/>
    <property type="match status" value="1"/>
</dbReference>
<gene>
    <name evidence="2" type="ORF">K933_08222</name>
</gene>
<dbReference type="SUPFAM" id="SSF51735">
    <property type="entry name" value="NAD(P)-binding Rossmann-fold domains"/>
    <property type="match status" value="1"/>
</dbReference>
<protein>
    <submittedName>
        <fullName evidence="2">NADH dehydrogenase/oxidoreductase-like protein</fullName>
    </submittedName>
</protein>
<sequence>MQVLVAGGTGFVGSYLCRELADRGHSVVAMSSSPDASAPDGVETVMGDVTAYDSVAGHVADADAVVNLVALSPLMKPDGGDEMHEEVHLGGTENLLRAAEEGGVDRFVQMSALGADPDGPTHYIRAKGAAEEAVRGADLEWVIYRPSIIFGEGSEILTFPKKLKKMVAPAVPVYPLPGGGKTPFQLIWIGDLAPMLADGVDDDDRAGETYELGGPEVLTLREVTEKVYAAEGKSVRTVPLPMGLARVGLTTLGAVGFPMGPDQYRSLKLDNTVRDNDVAAFGVSEAELKTFDEFLGLTGAGDDPTTAAA</sequence>
<dbReference type="InterPro" id="IPR036291">
    <property type="entry name" value="NAD(P)-bd_dom_sf"/>
</dbReference>
<dbReference type="OrthoDB" id="213145at2157"/>
<evidence type="ECO:0000313" key="2">
    <source>
        <dbReference type="EMBL" id="ESP88430.1"/>
    </source>
</evidence>
<dbReference type="PANTHER" id="PTHR12126">
    <property type="entry name" value="NADH-UBIQUINONE OXIDOREDUCTASE 39 KDA SUBUNIT-RELATED"/>
    <property type="match status" value="1"/>
</dbReference>
<dbReference type="PANTHER" id="PTHR12126:SF11">
    <property type="entry name" value="NADH DEHYDROGENASE [UBIQUINONE] 1 ALPHA SUBCOMPLEX SUBUNIT 9, MITOCHONDRIAL"/>
    <property type="match status" value="1"/>
</dbReference>
<dbReference type="InterPro" id="IPR016040">
    <property type="entry name" value="NAD(P)-bd_dom"/>
</dbReference>
<dbReference type="PATRIC" id="fig|1324957.4.peg.1668"/>
<dbReference type="EMBL" id="ASGZ01000028">
    <property type="protein sequence ID" value="ESP88430.1"/>
    <property type="molecule type" value="Genomic_DNA"/>
</dbReference>
<dbReference type="InterPro" id="IPR051207">
    <property type="entry name" value="ComplexI_NDUFA9_subunit"/>
</dbReference>
<dbReference type="STRING" id="1324957.K933_08222"/>
<comment type="caution">
    <text evidence="2">The sequence shown here is derived from an EMBL/GenBank/DDBJ whole genome shotgun (WGS) entry which is preliminary data.</text>
</comment>
<feature type="domain" description="NAD(P)-binding" evidence="1">
    <location>
        <begin position="7"/>
        <end position="149"/>
    </location>
</feature>
<reference evidence="2 3" key="1">
    <citation type="journal article" date="2013" name="Genome Announc.">
        <title>Draft Genome Sequence of 'Candidatus Halobonum tyrrellensis' Strain G22, Isolated from the Hypersaline Waters of Lake Tyrrell, Australia.</title>
        <authorList>
            <person name="Ugalde J.A."/>
            <person name="Narasingarao P."/>
            <person name="Kuo S."/>
            <person name="Podell S."/>
            <person name="Allen E.E."/>
        </authorList>
    </citation>
    <scope>NUCLEOTIDE SEQUENCE [LARGE SCALE GENOMIC DNA]</scope>
    <source>
        <strain evidence="2 3">G22</strain>
    </source>
</reference>
<dbReference type="CDD" id="cd05271">
    <property type="entry name" value="NDUFA9_like_SDR_a"/>
    <property type="match status" value="1"/>
</dbReference>
<keyword evidence="3" id="KW-1185">Reference proteome</keyword>
<dbReference type="RefSeq" id="WP_023394229.1">
    <property type="nucleotide sequence ID" value="NZ_ASGZ01000028.1"/>
</dbReference>
<dbReference type="Proteomes" id="UP000017840">
    <property type="component" value="Unassembled WGS sequence"/>
</dbReference>
<dbReference type="eggNOG" id="arCOG03015">
    <property type="taxonomic scope" value="Archaea"/>
</dbReference>
<name>V4HCL1_9EURY</name>
<evidence type="ECO:0000313" key="3">
    <source>
        <dbReference type="Proteomes" id="UP000017840"/>
    </source>
</evidence>
<dbReference type="FunFam" id="3.40.50.720:FF:000702">
    <property type="entry name" value="NADH dehydrogenase (Ubiquinone)"/>
    <property type="match status" value="1"/>
</dbReference>
<proteinExistence type="predicted"/>
<dbReference type="Pfam" id="PF13460">
    <property type="entry name" value="NAD_binding_10"/>
    <property type="match status" value="1"/>
</dbReference>